<keyword evidence="2" id="KW-1185">Reference proteome</keyword>
<proteinExistence type="predicted"/>
<accession>A0ACC0CG16</accession>
<gene>
    <name evidence="1" type="ORF">M9H77_05020</name>
</gene>
<dbReference type="EMBL" id="CM044701">
    <property type="protein sequence ID" value="KAI5683792.1"/>
    <property type="molecule type" value="Genomic_DNA"/>
</dbReference>
<organism evidence="1 2">
    <name type="scientific">Catharanthus roseus</name>
    <name type="common">Madagascar periwinkle</name>
    <name type="synonym">Vinca rosea</name>
    <dbReference type="NCBI Taxonomy" id="4058"/>
    <lineage>
        <taxon>Eukaryota</taxon>
        <taxon>Viridiplantae</taxon>
        <taxon>Streptophyta</taxon>
        <taxon>Embryophyta</taxon>
        <taxon>Tracheophyta</taxon>
        <taxon>Spermatophyta</taxon>
        <taxon>Magnoliopsida</taxon>
        <taxon>eudicotyledons</taxon>
        <taxon>Gunneridae</taxon>
        <taxon>Pentapetalae</taxon>
        <taxon>asterids</taxon>
        <taxon>lamiids</taxon>
        <taxon>Gentianales</taxon>
        <taxon>Apocynaceae</taxon>
        <taxon>Rauvolfioideae</taxon>
        <taxon>Vinceae</taxon>
        <taxon>Catharanthinae</taxon>
        <taxon>Catharanthus</taxon>
    </lineage>
</organism>
<reference evidence="2" key="1">
    <citation type="journal article" date="2023" name="Nat. Plants">
        <title>Single-cell RNA sequencing provides a high-resolution roadmap for understanding the multicellular compartmentation of specialized metabolism.</title>
        <authorList>
            <person name="Sun S."/>
            <person name="Shen X."/>
            <person name="Li Y."/>
            <person name="Li Y."/>
            <person name="Wang S."/>
            <person name="Li R."/>
            <person name="Zhang H."/>
            <person name="Shen G."/>
            <person name="Guo B."/>
            <person name="Wei J."/>
            <person name="Xu J."/>
            <person name="St-Pierre B."/>
            <person name="Chen S."/>
            <person name="Sun C."/>
        </authorList>
    </citation>
    <scope>NUCLEOTIDE SEQUENCE [LARGE SCALE GENOMIC DNA]</scope>
</reference>
<protein>
    <submittedName>
        <fullName evidence="1">Uncharacterized protein</fullName>
    </submittedName>
</protein>
<dbReference type="Proteomes" id="UP001060085">
    <property type="component" value="Linkage Group LG01"/>
</dbReference>
<comment type="caution">
    <text evidence="1">The sequence shown here is derived from an EMBL/GenBank/DDBJ whole genome shotgun (WGS) entry which is preliminary data.</text>
</comment>
<sequence>MIGSINRVRNLKRGHQTQVPASRSQYQPETQSTLYERSIFRKPPHTPLIHKIESSPYHRSKPTKYIVRKRPSYRRLATHSAILSTY</sequence>
<evidence type="ECO:0000313" key="2">
    <source>
        <dbReference type="Proteomes" id="UP001060085"/>
    </source>
</evidence>
<name>A0ACC0CG16_CATRO</name>
<evidence type="ECO:0000313" key="1">
    <source>
        <dbReference type="EMBL" id="KAI5683792.1"/>
    </source>
</evidence>